<feature type="region of interest" description="Disordered" evidence="4">
    <location>
        <begin position="1263"/>
        <end position="1294"/>
    </location>
</feature>
<feature type="region of interest" description="Disordered" evidence="4">
    <location>
        <begin position="1164"/>
        <end position="1245"/>
    </location>
</feature>
<feature type="compositionally biased region" description="Acidic residues" evidence="4">
    <location>
        <begin position="698"/>
        <end position="743"/>
    </location>
</feature>
<evidence type="ECO:0000256" key="4">
    <source>
        <dbReference type="SAM" id="MobiDB-lite"/>
    </source>
</evidence>
<dbReference type="GO" id="GO:0033314">
    <property type="term" value="P:mitotic DNA replication checkpoint signaling"/>
    <property type="evidence" value="ECO:0007669"/>
    <property type="project" value="TreeGrafter"/>
</dbReference>
<feature type="region of interest" description="Disordered" evidence="4">
    <location>
        <begin position="1"/>
        <end position="225"/>
    </location>
</feature>
<comment type="subcellular location">
    <subcellularLocation>
        <location evidence="1">Nucleus</location>
    </subcellularLocation>
</comment>
<feature type="compositionally biased region" description="Polar residues" evidence="4">
    <location>
        <begin position="378"/>
        <end position="390"/>
    </location>
</feature>
<dbReference type="GO" id="GO:0010997">
    <property type="term" value="F:anaphase-promoting complex binding"/>
    <property type="evidence" value="ECO:0007669"/>
    <property type="project" value="TreeGrafter"/>
</dbReference>
<feature type="compositionally biased region" description="Basic and acidic residues" evidence="4">
    <location>
        <begin position="183"/>
        <end position="215"/>
    </location>
</feature>
<dbReference type="PANTHER" id="PTHR14396">
    <property type="entry name" value="CLASPIN"/>
    <property type="match status" value="1"/>
</dbReference>
<dbReference type="EMBL" id="JAPTSV010000004">
    <property type="protein sequence ID" value="KAJ1528505.1"/>
    <property type="molecule type" value="Genomic_DNA"/>
</dbReference>
<feature type="region of interest" description="Disordered" evidence="4">
    <location>
        <begin position="495"/>
        <end position="529"/>
    </location>
</feature>
<feature type="compositionally biased region" description="Polar residues" evidence="4">
    <location>
        <begin position="446"/>
        <end position="459"/>
    </location>
</feature>
<feature type="region of interest" description="Disordered" evidence="4">
    <location>
        <begin position="627"/>
        <end position="773"/>
    </location>
</feature>
<feature type="compositionally biased region" description="Basic and acidic residues" evidence="4">
    <location>
        <begin position="980"/>
        <end position="1005"/>
    </location>
</feature>
<feature type="compositionally biased region" description="Basic and acidic residues" evidence="4">
    <location>
        <begin position="346"/>
        <end position="364"/>
    </location>
</feature>
<feature type="compositionally biased region" description="Acidic residues" evidence="4">
    <location>
        <begin position="496"/>
        <end position="506"/>
    </location>
</feature>
<feature type="compositionally biased region" description="Polar residues" evidence="4">
    <location>
        <begin position="417"/>
        <end position="439"/>
    </location>
</feature>
<sequence length="1391" mass="153450">MDSSSDDEAVISHRKSSSKRIFDSDDDMDDTAAEKVTEATEDFKLHLSDEEDEEDDVTNTMTDANHDRLNEGPSVSPTHSNSDDSQTAAIKGLGHEESSRDGIKNVSGLKMNEISEESSGAMDIMKRLSALADSDSESDVDGDLKPISKSIHNKSKISSKGVIDSDSDSKSCPSDNNMSGGENEVRPKKEKSGPERKSKTKAKDAMLEIKAESQRQLRQSKIGLPYHVPKQRSLLDFLNRRKSSSPMPIKSSAEQLATVWKQIEEREKEAEEFYKSESEHDSASDDEHNEGEKVEDKNDGNSKMEINDKVDEQCKTPSCENDSGTSAVNNADCGPDANSMLADTCLTKDKSDEAVNEEVVREESMTTSSPAIKENGVGTVNATEPESNLNLDSGVLVSSETMEAVSTALEIQAAPLGSSSVSPTTNKALSPNAQDSQDISLHLSEPQGTEANECSNSDTNADHPNGMPDSKKSGVVKSATESKAWSELNNAMKCLDDDDSELEDVPSGEAMSKDKTLKPIPRLSLKGDPNGVIDLDDIDASSSVVRTPGVKGLIERFMKHSASKKTPQAQTVELSLISSEKDTSGGVVSVKQESLKIVLTGDDNPRSENITPGARLKLLKSELNRQMRKQKEEEWLKKQEEMKNEEVFQGEKDDCGMLLDEDDEEEDMTESETESEPEIDDVRETKKKKKTSEKMFADEEAEVEDDDDANADDEDEDEDEDEDDAGAGEAENDDCSDDDDSENIDSKKSKMDGNSINKCKADLSNREDQDEDTCFPTVGSLKRTMTNASSVSDLFASQPYEWRDEDDDEIPAAQPNGVLHDKPLSQAKEKTIVFSPISLSIPGRGNSFMDPDLDVTPTKLPWTIDAKSQSQSGIKTLFSEPEPSSTQEKFDELVGLFGGKFNGGIADLANTSGTAESESDLMALCSGKFVTQPPQPEDLEGDSEKAPSSLVGSQFSSQTPDAEPSQVSTELADESVDFSLKWDEDTKKSDSLDDNLKEATNKFRLEIMSSDEEDVDAVKQQKKKKNRNRKLEFSDDEDDDGLKNDVDDLESEESEDADEEAPKKDSAKLFGVFSKQPKEVFYDSDENEIEPADFLDKEAELSEEEDWRGSDDEDEKGLDQLEMNEADKEDIDQDLVREQLVKNHMQKMLDEDRRDVRILQEMLLEDGELHSENGGRERQFRWRNVDSTGMGDDERRSDDEQAEPEDDEDDAEWRKKRHEREMFLKEQREKQKNEGGAADDDDDEVLKKSELLQLGKSVLFKSRSSSMDMSSAKEHQQPKLTVQNQLLSPDGKKSSLLLSKRGSFLSRGDSVLAKLAKLTGSAKENVLAGAKTSGNFVFSAISPTKKESQLQDDSDSKTAKRKASMGLANPSEKKFCLSASGRKGSGLFDHL</sequence>
<evidence type="ECO:0000313" key="6">
    <source>
        <dbReference type="Proteomes" id="UP001075354"/>
    </source>
</evidence>
<evidence type="ECO:0000313" key="5">
    <source>
        <dbReference type="EMBL" id="KAJ1528505.1"/>
    </source>
</evidence>
<dbReference type="PANTHER" id="PTHR14396:SF10">
    <property type="entry name" value="CLASPIN"/>
    <property type="match status" value="1"/>
</dbReference>
<evidence type="ECO:0000256" key="3">
    <source>
        <dbReference type="ARBA" id="ARBA00023242"/>
    </source>
</evidence>
<keyword evidence="2" id="KW-0597">Phosphoprotein</keyword>
<feature type="compositionally biased region" description="Acidic residues" evidence="4">
    <location>
        <begin position="1101"/>
        <end position="1132"/>
    </location>
</feature>
<reference evidence="5" key="1">
    <citation type="submission" date="2022-12" db="EMBL/GenBank/DDBJ databases">
        <title>Chromosome-level genome assembly of the bean flower thrips Megalurothrips usitatus.</title>
        <authorList>
            <person name="Ma L."/>
            <person name="Liu Q."/>
            <person name="Li H."/>
            <person name="Cai W."/>
        </authorList>
    </citation>
    <scope>NUCLEOTIDE SEQUENCE</scope>
    <source>
        <strain evidence="5">Cailab_2022a</strain>
    </source>
</reference>
<evidence type="ECO:0008006" key="7">
    <source>
        <dbReference type="Google" id="ProtNLM"/>
    </source>
</evidence>
<dbReference type="Proteomes" id="UP001075354">
    <property type="component" value="Chromosome 4"/>
</dbReference>
<keyword evidence="3" id="KW-0539">Nucleus</keyword>
<feature type="compositionally biased region" description="Polar residues" evidence="4">
    <location>
        <begin position="315"/>
        <end position="329"/>
    </location>
</feature>
<feature type="compositionally biased region" description="Basic and acidic residues" evidence="4">
    <location>
        <begin position="1344"/>
        <end position="1358"/>
    </location>
</feature>
<organism evidence="5 6">
    <name type="scientific">Megalurothrips usitatus</name>
    <name type="common">bean blossom thrips</name>
    <dbReference type="NCBI Taxonomy" id="439358"/>
    <lineage>
        <taxon>Eukaryota</taxon>
        <taxon>Metazoa</taxon>
        <taxon>Ecdysozoa</taxon>
        <taxon>Arthropoda</taxon>
        <taxon>Hexapoda</taxon>
        <taxon>Insecta</taxon>
        <taxon>Pterygota</taxon>
        <taxon>Neoptera</taxon>
        <taxon>Paraneoptera</taxon>
        <taxon>Thysanoptera</taxon>
        <taxon>Terebrantia</taxon>
        <taxon>Thripoidea</taxon>
        <taxon>Thripidae</taxon>
        <taxon>Megalurothrips</taxon>
    </lineage>
</organism>
<feature type="region of interest" description="Disordered" evidence="4">
    <location>
        <begin position="1344"/>
        <end position="1367"/>
    </location>
</feature>
<evidence type="ECO:0000256" key="2">
    <source>
        <dbReference type="ARBA" id="ARBA00022553"/>
    </source>
</evidence>
<evidence type="ECO:0000256" key="1">
    <source>
        <dbReference type="ARBA" id="ARBA00004123"/>
    </source>
</evidence>
<comment type="caution">
    <text evidence="5">The sequence shown here is derived from an EMBL/GenBank/DDBJ whole genome shotgun (WGS) entry which is preliminary data.</text>
</comment>
<feature type="compositionally biased region" description="Basic and acidic residues" evidence="4">
    <location>
        <begin position="1219"/>
        <end position="1233"/>
    </location>
</feature>
<feature type="compositionally biased region" description="Acidic residues" evidence="4">
    <location>
        <begin position="1047"/>
        <end position="1059"/>
    </location>
</feature>
<keyword evidence="6" id="KW-1185">Reference proteome</keyword>
<feature type="compositionally biased region" description="Basic and acidic residues" evidence="4">
    <location>
        <begin position="93"/>
        <end position="103"/>
    </location>
</feature>
<protein>
    <recommendedName>
        <fullName evidence="7">Claspin-like</fullName>
    </recommendedName>
</protein>
<gene>
    <name evidence="5" type="ORF">ONE63_006912</name>
</gene>
<feature type="compositionally biased region" description="Acidic residues" evidence="4">
    <location>
        <begin position="1082"/>
        <end position="1093"/>
    </location>
</feature>
<feature type="compositionally biased region" description="Basic and acidic residues" evidence="4">
    <location>
        <begin position="32"/>
        <end position="48"/>
    </location>
</feature>
<feature type="compositionally biased region" description="Polar residues" evidence="4">
    <location>
        <begin position="950"/>
        <end position="969"/>
    </location>
</feature>
<feature type="region of interest" description="Disordered" evidence="4">
    <location>
        <begin position="927"/>
        <end position="1132"/>
    </location>
</feature>
<feature type="compositionally biased region" description="Acidic residues" evidence="4">
    <location>
        <begin position="1200"/>
        <end position="1211"/>
    </location>
</feature>
<dbReference type="InterPro" id="IPR024146">
    <property type="entry name" value="Claspin"/>
</dbReference>
<proteinExistence type="predicted"/>
<feature type="region of interest" description="Disordered" evidence="4">
    <location>
        <begin position="268"/>
        <end position="390"/>
    </location>
</feature>
<feature type="compositionally biased region" description="Basic and acidic residues" evidence="4">
    <location>
        <begin position="1167"/>
        <end position="1184"/>
    </location>
</feature>
<dbReference type="GO" id="GO:0007095">
    <property type="term" value="P:mitotic G2 DNA damage checkpoint signaling"/>
    <property type="evidence" value="ECO:0007669"/>
    <property type="project" value="TreeGrafter"/>
</dbReference>
<feature type="region of interest" description="Disordered" evidence="4">
    <location>
        <begin position="414"/>
        <end position="482"/>
    </location>
</feature>
<feature type="compositionally biased region" description="Basic and acidic residues" evidence="4">
    <location>
        <begin position="627"/>
        <end position="655"/>
    </location>
</feature>
<dbReference type="GO" id="GO:0005634">
    <property type="term" value="C:nucleus"/>
    <property type="evidence" value="ECO:0007669"/>
    <property type="project" value="UniProtKB-SubCell"/>
</dbReference>
<accession>A0AAV7XSW6</accession>
<name>A0AAV7XSW6_9NEOP</name>
<feature type="compositionally biased region" description="Acidic residues" evidence="4">
    <location>
        <begin position="659"/>
        <end position="681"/>
    </location>
</feature>
<feature type="compositionally biased region" description="Polar residues" evidence="4">
    <location>
        <begin position="73"/>
        <end position="88"/>
    </location>
</feature>
<feature type="compositionally biased region" description="Basic and acidic residues" evidence="4">
    <location>
        <begin position="268"/>
        <end position="314"/>
    </location>
</feature>